<evidence type="ECO:0000313" key="3">
    <source>
        <dbReference type="Proteomes" id="UP000198703"/>
    </source>
</evidence>
<reference evidence="2 3" key="1">
    <citation type="submission" date="2016-10" db="EMBL/GenBank/DDBJ databases">
        <authorList>
            <person name="de Groot N.N."/>
        </authorList>
    </citation>
    <scope>NUCLEOTIDE SEQUENCE [LARGE SCALE GENOMIC DNA]</scope>
    <source>
        <strain evidence="2 3">DSM 15345</strain>
    </source>
</reference>
<gene>
    <name evidence="2" type="ORF">SAMN05444370_1803</name>
</gene>
<dbReference type="EMBL" id="FNQM01000080">
    <property type="protein sequence ID" value="SEB09315.1"/>
    <property type="molecule type" value="Genomic_DNA"/>
</dbReference>
<evidence type="ECO:0000256" key="1">
    <source>
        <dbReference type="SAM" id="MobiDB-lite"/>
    </source>
</evidence>
<dbReference type="AlphaFoldDB" id="A0A1H4GI85"/>
<keyword evidence="3" id="KW-1185">Reference proteome</keyword>
<protein>
    <submittedName>
        <fullName evidence="2">Uncharacterized protein</fullName>
    </submittedName>
</protein>
<dbReference type="Proteomes" id="UP000198703">
    <property type="component" value="Unassembled WGS sequence"/>
</dbReference>
<evidence type="ECO:0000313" key="2">
    <source>
        <dbReference type="EMBL" id="SEB09315.1"/>
    </source>
</evidence>
<organism evidence="2 3">
    <name type="scientific">Rubrimonas cliftonensis</name>
    <dbReference type="NCBI Taxonomy" id="89524"/>
    <lineage>
        <taxon>Bacteria</taxon>
        <taxon>Pseudomonadati</taxon>
        <taxon>Pseudomonadota</taxon>
        <taxon>Alphaproteobacteria</taxon>
        <taxon>Rhodobacterales</taxon>
        <taxon>Paracoccaceae</taxon>
        <taxon>Rubrimonas</taxon>
    </lineage>
</organism>
<proteinExistence type="predicted"/>
<feature type="region of interest" description="Disordered" evidence="1">
    <location>
        <begin position="65"/>
        <end position="90"/>
    </location>
</feature>
<accession>A0A1H4GI85</accession>
<sequence>LSPRHWRDGSLQLFDVTCGREELVRDLPLRRLPQSLPTVLSQEEVAALLTAGPGPGLKYRAALEPSRTGPGCARPRSACSRRPTSTATGC</sequence>
<name>A0A1H4GI85_9RHOB</name>
<feature type="non-terminal residue" evidence="2">
    <location>
        <position position="1"/>
    </location>
</feature>